<dbReference type="InterPro" id="IPR011990">
    <property type="entry name" value="TPR-like_helical_dom_sf"/>
</dbReference>
<dbReference type="CDD" id="cd14329">
    <property type="entry name" value="UBA_SWA2p_like"/>
    <property type="match status" value="1"/>
</dbReference>
<organism evidence="3 4">
    <name type="scientific">Zygosaccharomyces bailii (strain CLIB 213 / ATCC 58445 / CBS 680 / BCRC 21525 / NBRC 1098 / NCYC 1416 / NRRL Y-2227)</name>
    <dbReference type="NCBI Taxonomy" id="1333698"/>
    <lineage>
        <taxon>Eukaryota</taxon>
        <taxon>Fungi</taxon>
        <taxon>Dikarya</taxon>
        <taxon>Ascomycota</taxon>
        <taxon>Saccharomycotina</taxon>
        <taxon>Saccharomycetes</taxon>
        <taxon>Saccharomycetales</taxon>
        <taxon>Saccharomycetaceae</taxon>
        <taxon>Zygosaccharomyces</taxon>
    </lineage>
</organism>
<dbReference type="GO" id="GO:0031982">
    <property type="term" value="C:vesicle"/>
    <property type="evidence" value="ECO:0007669"/>
    <property type="project" value="TreeGrafter"/>
</dbReference>
<dbReference type="GO" id="GO:0072318">
    <property type="term" value="P:clathrin coat disassembly"/>
    <property type="evidence" value="ECO:0007669"/>
    <property type="project" value="TreeGrafter"/>
</dbReference>
<dbReference type="Pfam" id="PF09145">
    <property type="entry name" value="Ubiq-assoc"/>
    <property type="match status" value="1"/>
</dbReference>
<dbReference type="PANTHER" id="PTHR23172">
    <property type="entry name" value="AUXILIN/CYCLIN G-ASSOCIATED KINASE-RELATED"/>
    <property type="match status" value="1"/>
</dbReference>
<evidence type="ECO:0000313" key="3">
    <source>
        <dbReference type="EMBL" id="CDF88779.1"/>
    </source>
</evidence>
<keyword evidence="4" id="KW-1185">Reference proteome</keyword>
<feature type="compositionally biased region" description="Basic and acidic residues" evidence="1">
    <location>
        <begin position="15"/>
        <end position="24"/>
    </location>
</feature>
<proteinExistence type="predicted"/>
<dbReference type="AlphaFoldDB" id="A0A8J2T5S6"/>
<name>A0A8J2T5S6_ZYGB2</name>
<feature type="domain" description="SWA2-like ubiquitin-associated" evidence="2">
    <location>
        <begin position="124"/>
        <end position="166"/>
    </location>
</feature>
<protein>
    <submittedName>
        <fullName evidence="3">ZYBA0S03-01750g1_1</fullName>
    </submittedName>
</protein>
<dbReference type="Proteomes" id="UP000019375">
    <property type="component" value="Unassembled WGS sequence"/>
</dbReference>
<reference evidence="4" key="1">
    <citation type="journal article" date="2013" name="Genome Announc.">
        <title>Genome sequence of the food spoilage yeast Zygosaccharomyces bailii CLIB 213(T).</title>
        <authorList>
            <person name="Galeote V."/>
            <person name="Bigey F."/>
            <person name="Devillers H."/>
            <person name="Neuveglise C."/>
            <person name="Dequin S."/>
        </authorList>
    </citation>
    <scope>NUCLEOTIDE SEQUENCE [LARGE SCALE GENOMIC DNA]</scope>
    <source>
        <strain evidence="4">CLIB 213 / ATCC 58445 / CBS 680 / CCRC 21525 / NBRC 1098 / NCYC 1416 / NRRL Y-2227</strain>
    </source>
</reference>
<dbReference type="Gene3D" id="1.10.287.110">
    <property type="entry name" value="DnaJ domain"/>
    <property type="match status" value="1"/>
</dbReference>
<dbReference type="Gene3D" id="1.10.8.10">
    <property type="entry name" value="DNA helicase RuvA subunit, C-terminal domain"/>
    <property type="match status" value="1"/>
</dbReference>
<dbReference type="InterPro" id="IPR009060">
    <property type="entry name" value="UBA-like_sf"/>
</dbReference>
<dbReference type="SUPFAM" id="SSF46934">
    <property type="entry name" value="UBA-like"/>
    <property type="match status" value="1"/>
</dbReference>
<dbReference type="EMBL" id="HG316456">
    <property type="protein sequence ID" value="CDF88779.1"/>
    <property type="molecule type" value="Genomic_DNA"/>
</dbReference>
<dbReference type="InterPro" id="IPR015228">
    <property type="entry name" value="SWA2_UBA"/>
</dbReference>
<feature type="region of interest" description="Disordered" evidence="1">
    <location>
        <begin position="1"/>
        <end position="50"/>
    </location>
</feature>
<dbReference type="OrthoDB" id="1717591at2759"/>
<dbReference type="InterPro" id="IPR036869">
    <property type="entry name" value="J_dom_sf"/>
</dbReference>
<dbReference type="SUPFAM" id="SSF48452">
    <property type="entry name" value="TPR-like"/>
    <property type="match status" value="1"/>
</dbReference>
<dbReference type="PANTHER" id="PTHR23172:SF19">
    <property type="entry name" value="J DOMAIN-CONTAINING PROTEIN"/>
    <property type="match status" value="1"/>
</dbReference>
<feature type="region of interest" description="Disordered" evidence="1">
    <location>
        <begin position="227"/>
        <end position="256"/>
    </location>
</feature>
<dbReference type="GO" id="GO:0005737">
    <property type="term" value="C:cytoplasm"/>
    <property type="evidence" value="ECO:0007669"/>
    <property type="project" value="TreeGrafter"/>
</dbReference>
<evidence type="ECO:0000313" key="4">
    <source>
        <dbReference type="Proteomes" id="UP000019375"/>
    </source>
</evidence>
<dbReference type="GO" id="GO:0030276">
    <property type="term" value="F:clathrin binding"/>
    <property type="evidence" value="ECO:0007669"/>
    <property type="project" value="TreeGrafter"/>
</dbReference>
<gene>
    <name evidence="3" type="ORF">BN860_01750g</name>
</gene>
<dbReference type="GO" id="GO:0072583">
    <property type="term" value="P:clathrin-dependent endocytosis"/>
    <property type="evidence" value="ECO:0007669"/>
    <property type="project" value="TreeGrafter"/>
</dbReference>
<feature type="region of interest" description="Disordered" evidence="1">
    <location>
        <begin position="170"/>
        <end position="195"/>
    </location>
</feature>
<evidence type="ECO:0000259" key="2">
    <source>
        <dbReference type="Pfam" id="PF09145"/>
    </source>
</evidence>
<dbReference type="Gene3D" id="1.25.40.10">
    <property type="entry name" value="Tetratricopeptide repeat domain"/>
    <property type="match status" value="1"/>
</dbReference>
<accession>A0A8J2T5S6</accession>
<dbReference type="SUPFAM" id="SSF46565">
    <property type="entry name" value="Chaperone J-domain"/>
    <property type="match status" value="1"/>
</dbReference>
<sequence length="628" mass="72037">MNDPFADLLTQFKQNDNESKDLKRNISRSTPPPSTDTESRIAQLKQKTPSTSALYTTSEIAEVDDDFVKLFGSTPISSESKAAESITRDDFDTAFDLLQTRSRKINCETPPNAKALSEAIPVPVVDEVRDMEIAKLMSLGFSIDRASASYDKGILYENLIEERKKKAEQRRRKERQMAQKNWEREEDDFPDETTRESSVDLFSLATGLFTKGKKLVDQFTIFPEEGDQVKEDQVPKPRQKSKRNPLPKPETSFPQRRENAFFPDELPQKQPVEVDLFSDGGEKLILDENQTSSGPSPAPLAPINIRNQGILLDFDDEPKEIKAKVVSPLPVVPISEIELAGYNEFKDHATEFFKNGDYVAALEEYEKSANTLPHAHPLRIISYSNLIASHLKTGEYKECIRASEVALSFFPEDILQWTQIIQNSQPPRTYRDMWPKIALRRAEAFEHSENYEEAFNAYQVLVEKNFCTDKVLEGKRRCQKALRPEKSRVVKKSPLPSVTARQTSKHYENLERVQDNNRKLIQIEAQKHELYDKVHEQIEKWKSGKPEDIRHLLSNLQMLLTWCDWKPVSSAELVMPRKVKLTYMKAVAKTHPDKIPNTLPLEQKMLAESIFSCLSSAWEKFKTENDIN</sequence>
<evidence type="ECO:0000256" key="1">
    <source>
        <dbReference type="SAM" id="MobiDB-lite"/>
    </source>
</evidence>